<keyword evidence="5" id="KW-0378">Hydrolase</keyword>
<name>A0A4S8INK7_MUSBA</name>
<comment type="similarity">
    <text evidence="2 7">Belongs to the glycosyl hydrolase 17 family.</text>
</comment>
<keyword evidence="4" id="KW-0732">Signal</keyword>
<evidence type="ECO:0000256" key="1">
    <source>
        <dbReference type="ARBA" id="ARBA00000382"/>
    </source>
</evidence>
<evidence type="ECO:0000256" key="3">
    <source>
        <dbReference type="ARBA" id="ARBA00012780"/>
    </source>
</evidence>
<accession>A0A4S8INK7</accession>
<dbReference type="InterPro" id="IPR017853">
    <property type="entry name" value="GH"/>
</dbReference>
<comment type="catalytic activity">
    <reaction evidence="1">
        <text>Hydrolysis of (1-&gt;3)-beta-D-glucosidic linkages in (1-&gt;3)-beta-D-glucans.</text>
        <dbReference type="EC" id="3.2.1.39"/>
    </reaction>
</comment>
<comment type="caution">
    <text evidence="8">The sequence shown here is derived from an EMBL/GenBank/DDBJ whole genome shotgun (WGS) entry which is preliminary data.</text>
</comment>
<gene>
    <name evidence="8" type="ORF">C4D60_Mb06t13800</name>
</gene>
<dbReference type="PANTHER" id="PTHR32227">
    <property type="entry name" value="GLUCAN ENDO-1,3-BETA-GLUCOSIDASE BG1-RELATED-RELATED"/>
    <property type="match status" value="1"/>
</dbReference>
<evidence type="ECO:0000256" key="2">
    <source>
        <dbReference type="ARBA" id="ARBA00008773"/>
    </source>
</evidence>
<evidence type="ECO:0000256" key="6">
    <source>
        <dbReference type="ARBA" id="ARBA00023295"/>
    </source>
</evidence>
<evidence type="ECO:0000256" key="7">
    <source>
        <dbReference type="RuleBase" id="RU004335"/>
    </source>
</evidence>
<keyword evidence="9" id="KW-1185">Reference proteome</keyword>
<proteinExistence type="inferred from homology"/>
<protein>
    <recommendedName>
        <fullName evidence="3">glucan endo-1,3-beta-D-glucosidase</fullName>
        <ecNumber evidence="3">3.2.1.39</ecNumber>
    </recommendedName>
</protein>
<evidence type="ECO:0000256" key="5">
    <source>
        <dbReference type="ARBA" id="ARBA00022801"/>
    </source>
</evidence>
<sequence length="530" mass="58872">MAERSGEQRELTRQLGTSLDRLLQWRRQSPASSSSSSSSSFSSSQLLRSAFIFAGSEALTVGVNYGQIANNLPSPTRVAGLLRSLNISRVKLYDADRNVLTAFHDTDAEFVIGIGNENVSTMTDLGKALAWLQLHVLPYLPYTNITCVTVGNEVFKGNDTLLMSNLLPAMQSVHQALVSLGLDKKVTVASAHSIDMLASSYPPSAGSFRQDLAAYIQPILSFHSITNSPFLINAYPFFAYKENPSTISLDYVLFEPNSGVTDPNTNLSYDNMLYAQIDAVYSAMRAWGHTDIEVRISETGWPSRGDDDEVGATPENAAKYNGNLLQRIAMNQGTPLKPSVPVDVYVFALFNENLKPGPTSERNYGLFYPDGTPVYNVGLRGHLPSIAFSSSSLLLLGHHQLDSDEALSCTGLCHRLLGREEIVQLPMSHKLLRIQAGDHRKCVGDCVARELVQHLLHLERIKQFPMPTLLFSLIRDQRRRLERREGVSIFKRITLTTRLLVEHENDSLVLPFIERYIPFSLGHSKAWHGH</sequence>
<dbReference type="EMBL" id="PYDT01000009">
    <property type="protein sequence ID" value="THU49839.1"/>
    <property type="molecule type" value="Genomic_DNA"/>
</dbReference>
<dbReference type="FunFam" id="3.20.20.80:FF:000005">
    <property type="entry name" value="Glucan endo-1,3-beta-glucosidase 14"/>
    <property type="match status" value="1"/>
</dbReference>
<dbReference type="STRING" id="52838.A0A4S8INK7"/>
<dbReference type="Pfam" id="PF00332">
    <property type="entry name" value="Glyco_hydro_17"/>
    <property type="match status" value="1"/>
</dbReference>
<dbReference type="Proteomes" id="UP000317650">
    <property type="component" value="Chromosome 6"/>
</dbReference>
<evidence type="ECO:0000313" key="8">
    <source>
        <dbReference type="EMBL" id="THU49839.1"/>
    </source>
</evidence>
<dbReference type="GO" id="GO:0005975">
    <property type="term" value="P:carbohydrate metabolic process"/>
    <property type="evidence" value="ECO:0007669"/>
    <property type="project" value="InterPro"/>
</dbReference>
<dbReference type="AlphaFoldDB" id="A0A4S8INK7"/>
<keyword evidence="6" id="KW-0326">Glycosidase</keyword>
<dbReference type="InterPro" id="IPR000490">
    <property type="entry name" value="Glyco_hydro_17"/>
</dbReference>
<evidence type="ECO:0000256" key="4">
    <source>
        <dbReference type="ARBA" id="ARBA00022729"/>
    </source>
</evidence>
<evidence type="ECO:0000313" key="9">
    <source>
        <dbReference type="Proteomes" id="UP000317650"/>
    </source>
</evidence>
<reference evidence="8 9" key="1">
    <citation type="journal article" date="2019" name="Nat. Plants">
        <title>Genome sequencing of Musa balbisiana reveals subgenome evolution and function divergence in polyploid bananas.</title>
        <authorList>
            <person name="Yao X."/>
        </authorList>
    </citation>
    <scope>NUCLEOTIDE SEQUENCE [LARGE SCALE GENOMIC DNA]</scope>
    <source>
        <strain evidence="9">cv. DH-PKW</strain>
        <tissue evidence="8">Leaves</tissue>
    </source>
</reference>
<organism evidence="8 9">
    <name type="scientific">Musa balbisiana</name>
    <name type="common">Banana</name>
    <dbReference type="NCBI Taxonomy" id="52838"/>
    <lineage>
        <taxon>Eukaryota</taxon>
        <taxon>Viridiplantae</taxon>
        <taxon>Streptophyta</taxon>
        <taxon>Embryophyta</taxon>
        <taxon>Tracheophyta</taxon>
        <taxon>Spermatophyta</taxon>
        <taxon>Magnoliopsida</taxon>
        <taxon>Liliopsida</taxon>
        <taxon>Zingiberales</taxon>
        <taxon>Musaceae</taxon>
        <taxon>Musa</taxon>
    </lineage>
</organism>
<dbReference type="SUPFAM" id="SSF51445">
    <property type="entry name" value="(Trans)glycosidases"/>
    <property type="match status" value="1"/>
</dbReference>
<dbReference type="GO" id="GO:0042973">
    <property type="term" value="F:glucan endo-1,3-beta-D-glucosidase activity"/>
    <property type="evidence" value="ECO:0007669"/>
    <property type="project" value="UniProtKB-EC"/>
</dbReference>
<dbReference type="Gene3D" id="3.20.20.80">
    <property type="entry name" value="Glycosidases"/>
    <property type="match status" value="1"/>
</dbReference>
<dbReference type="InterPro" id="IPR044965">
    <property type="entry name" value="Glyco_hydro_17_plant"/>
</dbReference>
<dbReference type="EC" id="3.2.1.39" evidence="3"/>